<feature type="region of interest" description="Disordered" evidence="1">
    <location>
        <begin position="127"/>
        <end position="179"/>
    </location>
</feature>
<evidence type="ECO:0000256" key="2">
    <source>
        <dbReference type="SAM" id="Phobius"/>
    </source>
</evidence>
<sequence>MVTIEDLEEAFANNPSLIASLQDFEQNESSIGPFSSRRKMHSLSTNSGRNLDIRSDGESEQAESTSGGIYSPPAWRRDSYGNRSSCFWKRPPMLSGRSRRQSIESSPNFDFTNFDEDETLAVAARTRLPSGSLSPEKRRSPSPDAFCGTEGDFRKTCVKLPEQSRSQEDSRDMEPWGNKNNYDNTSIDIRFSVRAEVQHKTEPFEAWLLWIKAKFERITNSWLSLFTSIIITLISLLTFRTLFQPGAIPPVPDLIKVAGLAKAFEPLIFYSENGIRQIGDLQATGIAVWDLGESVRISNMTSAPIIVKELDDLSESLKKLAIELSRFFANVDGDIDGILIVMDWARRELCQLNSIPPPSSLTTAFDNMNTLLRRWGVLETPAGTPTQLGTLIIFIFGHSIQQRTEATLQKTFQEFLSVLEDAINTELTHSLALFSLFSAIDHRFLNLARTVTREDNVQESALEEELSKLWTRIFGRNSSMVHKFEKNKSLLRNIRSMTLQNKGLLEDHNRKLLALKANLENLRRKLVSPLLRGNASTIGLVEQINGLENVSGYLGSVREKQRAKLMEMLYGSGRDFSVSQTLLAAANLD</sequence>
<feature type="region of interest" description="Disordered" evidence="1">
    <location>
        <begin position="91"/>
        <end position="110"/>
    </location>
</feature>
<evidence type="ECO:0000313" key="3">
    <source>
        <dbReference type="EMBL" id="RKF71647.1"/>
    </source>
</evidence>
<dbReference type="AlphaFoldDB" id="A0A420IAW5"/>
<evidence type="ECO:0000256" key="1">
    <source>
        <dbReference type="SAM" id="MobiDB-lite"/>
    </source>
</evidence>
<protein>
    <submittedName>
        <fullName evidence="3">Uncharacterized protein</fullName>
    </submittedName>
</protein>
<keyword evidence="2" id="KW-0472">Membrane</keyword>
<feature type="region of interest" description="Disordered" evidence="1">
    <location>
        <begin position="29"/>
        <end position="75"/>
    </location>
</feature>
<dbReference type="Proteomes" id="UP000285326">
    <property type="component" value="Unassembled WGS sequence"/>
</dbReference>
<keyword evidence="2" id="KW-1133">Transmembrane helix</keyword>
<keyword evidence="2" id="KW-0812">Transmembrane</keyword>
<feature type="compositionally biased region" description="Basic and acidic residues" evidence="1">
    <location>
        <begin position="165"/>
        <end position="174"/>
    </location>
</feature>
<organism evidence="3 4">
    <name type="scientific">Golovinomyces cichoracearum</name>
    <dbReference type="NCBI Taxonomy" id="62708"/>
    <lineage>
        <taxon>Eukaryota</taxon>
        <taxon>Fungi</taxon>
        <taxon>Dikarya</taxon>
        <taxon>Ascomycota</taxon>
        <taxon>Pezizomycotina</taxon>
        <taxon>Leotiomycetes</taxon>
        <taxon>Erysiphales</taxon>
        <taxon>Erysiphaceae</taxon>
        <taxon>Golovinomyces</taxon>
    </lineage>
</organism>
<name>A0A420IAW5_9PEZI</name>
<gene>
    <name evidence="3" type="ORF">GcM1_250076</name>
</gene>
<accession>A0A420IAW5</accession>
<proteinExistence type="predicted"/>
<feature type="transmembrane region" description="Helical" evidence="2">
    <location>
        <begin position="222"/>
        <end position="243"/>
    </location>
</feature>
<evidence type="ECO:0000313" key="4">
    <source>
        <dbReference type="Proteomes" id="UP000285326"/>
    </source>
</evidence>
<comment type="caution">
    <text evidence="3">The sequence shown here is derived from an EMBL/GenBank/DDBJ whole genome shotgun (WGS) entry which is preliminary data.</text>
</comment>
<reference evidence="3 4" key="1">
    <citation type="journal article" date="2018" name="BMC Genomics">
        <title>Comparative genome analyses reveal sequence features reflecting distinct modes of host-adaptation between dicot and monocot powdery mildew.</title>
        <authorList>
            <person name="Wu Y."/>
            <person name="Ma X."/>
            <person name="Pan Z."/>
            <person name="Kale S.D."/>
            <person name="Song Y."/>
            <person name="King H."/>
            <person name="Zhang Q."/>
            <person name="Presley C."/>
            <person name="Deng X."/>
            <person name="Wei C.I."/>
            <person name="Xiao S."/>
        </authorList>
    </citation>
    <scope>NUCLEOTIDE SEQUENCE [LARGE SCALE GENOMIC DNA]</scope>
    <source>
        <strain evidence="3">UMSG1</strain>
    </source>
</reference>
<dbReference type="EMBL" id="MCBS01025061">
    <property type="protein sequence ID" value="RKF71647.1"/>
    <property type="molecule type" value="Genomic_DNA"/>
</dbReference>